<comment type="pathway">
    <text evidence="2">Cell wall biogenesis; peptidoglycan biosynthesis.</text>
</comment>
<dbReference type="GO" id="GO:0140282">
    <property type="term" value="F:carbon-nitrogen ligase activity on lipid II"/>
    <property type="evidence" value="ECO:0007669"/>
    <property type="project" value="UniProtKB-UniRule"/>
</dbReference>
<keyword evidence="1 2" id="KW-0315">Glutamine amidotransferase</keyword>
<dbReference type="InterPro" id="IPR011698">
    <property type="entry name" value="GATase_3"/>
</dbReference>
<feature type="active site" evidence="2">
    <location>
        <position position="221"/>
    </location>
</feature>
<keyword evidence="2" id="KW-0573">Peptidoglycan synthesis</keyword>
<dbReference type="HAMAP" id="MF_02213">
    <property type="entry name" value="Lipid_II_synth_GatD"/>
    <property type="match status" value="1"/>
</dbReference>
<evidence type="ECO:0000313" key="5">
    <source>
        <dbReference type="Proteomes" id="UP000176409"/>
    </source>
</evidence>
<feature type="binding site" evidence="2">
    <location>
        <position position="132"/>
    </location>
    <ligand>
        <name>substrate</name>
    </ligand>
</feature>
<accession>A0A1F6B0Y1</accession>
<evidence type="ECO:0000256" key="1">
    <source>
        <dbReference type="ARBA" id="ARBA00022962"/>
    </source>
</evidence>
<dbReference type="Pfam" id="PF07685">
    <property type="entry name" value="GATase_3"/>
    <property type="match status" value="1"/>
</dbReference>
<gene>
    <name evidence="2" type="primary">gatD</name>
    <name evidence="4" type="ORF">A2973_02930</name>
</gene>
<dbReference type="EMBL" id="MFJZ01000020">
    <property type="protein sequence ID" value="OGG30463.1"/>
    <property type="molecule type" value="Genomic_DNA"/>
</dbReference>
<dbReference type="GO" id="GO:0008360">
    <property type="term" value="P:regulation of cell shape"/>
    <property type="evidence" value="ECO:0007669"/>
    <property type="project" value="UniProtKB-KW"/>
</dbReference>
<keyword evidence="2" id="KW-0436">Ligase</keyword>
<dbReference type="GO" id="GO:0009236">
    <property type="term" value="P:cobalamin biosynthetic process"/>
    <property type="evidence" value="ECO:0007669"/>
    <property type="project" value="InterPro"/>
</dbReference>
<dbReference type="PANTHER" id="PTHR21343:SF9">
    <property type="entry name" value="LIPID II ISOGLUTAMINYL SYNTHASE (GLUTAMINE-HYDROLYZING) SUBUNIT GATD"/>
    <property type="match status" value="1"/>
</dbReference>
<dbReference type="EC" id="6.3.5.13" evidence="2"/>
<organism evidence="4 5">
    <name type="scientific">Candidatus Gottesmanbacteria bacterium RIFCSPLOWO2_01_FULL_49_10</name>
    <dbReference type="NCBI Taxonomy" id="1798396"/>
    <lineage>
        <taxon>Bacteria</taxon>
        <taxon>Candidatus Gottesmaniibacteriota</taxon>
    </lineage>
</organism>
<evidence type="ECO:0000256" key="2">
    <source>
        <dbReference type="HAMAP-Rule" id="MF_02213"/>
    </source>
</evidence>
<dbReference type="STRING" id="1798396.A2973_02930"/>
<dbReference type="UniPathway" id="UPA00219"/>
<comment type="similarity">
    <text evidence="2">Belongs to the CobB/CobQ family. GatD subfamily.</text>
</comment>
<dbReference type="PANTHER" id="PTHR21343">
    <property type="entry name" value="DETHIOBIOTIN SYNTHETASE"/>
    <property type="match status" value="1"/>
</dbReference>
<dbReference type="GO" id="GO:0009252">
    <property type="term" value="P:peptidoglycan biosynthetic process"/>
    <property type="evidence" value="ECO:0007669"/>
    <property type="project" value="UniProtKB-UniRule"/>
</dbReference>
<dbReference type="InterPro" id="IPR029062">
    <property type="entry name" value="Class_I_gatase-like"/>
</dbReference>
<dbReference type="InterPro" id="IPR033949">
    <property type="entry name" value="CobQ_GATase1"/>
</dbReference>
<keyword evidence="2" id="KW-0133">Cell shape</keyword>
<dbReference type="GO" id="GO:0004359">
    <property type="term" value="F:glutaminase activity"/>
    <property type="evidence" value="ECO:0007669"/>
    <property type="project" value="UniProtKB-UniRule"/>
</dbReference>
<evidence type="ECO:0000313" key="4">
    <source>
        <dbReference type="EMBL" id="OGG30463.1"/>
    </source>
</evidence>
<dbReference type="InterPro" id="IPR043702">
    <property type="entry name" value="Lipid_II_synth_GatD"/>
</dbReference>
<comment type="function">
    <text evidence="2">The lipid II isoglutaminyl synthase complex catalyzes the formation of alpha-D-isoglutamine in the cell wall lipid II stem peptide. The GatD subunit catalyzes the hydrolysis of glutamine to glutamate and ammonia. The resulting ammonia molecule is channeled to the active site of MurT.</text>
</comment>
<protein>
    <recommendedName>
        <fullName evidence="2">Lipid II isoglutaminyl synthase (glutamine-hydrolyzing) subunit GatD</fullName>
        <ecNumber evidence="2">6.3.5.13</ecNumber>
    </recommendedName>
    <alternativeName>
        <fullName evidence="2">Lipid II isoglutaminyl synthase glutaminase subunit</fullName>
        <ecNumber evidence="2">3.5.1.2</ecNumber>
    </alternativeName>
</protein>
<dbReference type="GO" id="GO:0071555">
    <property type="term" value="P:cell wall organization"/>
    <property type="evidence" value="ECO:0007669"/>
    <property type="project" value="UniProtKB-KW"/>
</dbReference>
<dbReference type="SUPFAM" id="SSF52317">
    <property type="entry name" value="Class I glutamine amidotransferase-like"/>
    <property type="match status" value="1"/>
</dbReference>
<keyword evidence="2" id="KW-0961">Cell wall biogenesis/degradation</keyword>
<name>A0A1F6B0Y1_9BACT</name>
<feature type="domain" description="CobB/CobQ-like glutamine amidotransferase" evidence="3">
    <location>
        <begin position="5"/>
        <end position="228"/>
    </location>
</feature>
<dbReference type="PROSITE" id="PS51274">
    <property type="entry name" value="GATASE_COBBQ"/>
    <property type="match status" value="1"/>
</dbReference>
<evidence type="ECO:0000259" key="3">
    <source>
        <dbReference type="Pfam" id="PF07685"/>
    </source>
</evidence>
<reference evidence="4 5" key="1">
    <citation type="journal article" date="2016" name="Nat. Commun.">
        <title>Thousands of microbial genomes shed light on interconnected biogeochemical processes in an aquifer system.</title>
        <authorList>
            <person name="Anantharaman K."/>
            <person name="Brown C.T."/>
            <person name="Hug L.A."/>
            <person name="Sharon I."/>
            <person name="Castelle C.J."/>
            <person name="Probst A.J."/>
            <person name="Thomas B.C."/>
            <person name="Singh A."/>
            <person name="Wilkins M.J."/>
            <person name="Karaoz U."/>
            <person name="Brodie E.L."/>
            <person name="Williams K.H."/>
            <person name="Hubbard S.S."/>
            <person name="Banfield J.F."/>
        </authorList>
    </citation>
    <scope>NUCLEOTIDE SEQUENCE [LARGE SCALE GENOMIC DNA]</scope>
</reference>
<comment type="caution">
    <text evidence="4">The sequence shown here is derived from an EMBL/GenBank/DDBJ whole genome shotgun (WGS) entry which is preliminary data.</text>
</comment>
<dbReference type="EC" id="3.5.1.2" evidence="2"/>
<keyword evidence="2" id="KW-0378">Hydrolase</keyword>
<dbReference type="AlphaFoldDB" id="A0A1F6B0Y1"/>
<comment type="subunit">
    <text evidence="2">Forms a heterodimer with MurT.</text>
</comment>
<comment type="catalytic activity">
    <reaction evidence="2">
        <text>L-glutamine + H2O = L-glutamate + NH4(+)</text>
        <dbReference type="Rhea" id="RHEA:15889"/>
        <dbReference type="ChEBI" id="CHEBI:15377"/>
        <dbReference type="ChEBI" id="CHEBI:28938"/>
        <dbReference type="ChEBI" id="CHEBI:29985"/>
        <dbReference type="ChEBI" id="CHEBI:58359"/>
        <dbReference type="EC" id="3.5.1.2"/>
    </reaction>
</comment>
<dbReference type="CDD" id="cd01750">
    <property type="entry name" value="GATase1_CobQ"/>
    <property type="match status" value="1"/>
</dbReference>
<sequence>MKLSIAWLYPDLMSTYGDRGNIIVLTRRCQWRGIETRATQVTLETPARELAHCDLIFMGGAQDRQQKLVGEDFLKRKGPVVKDMVEKGIPALFVCAAYQFVGHYYKPYRGEKIAGAGIFDLYTEHPGDQAKRMIGNVVAELISSLSSRVRSDGDAISFGEIASSMTPRNDNTIVGFENHGGRTYLGPKIKPLAKVIKGFGNNGEDGHEGAVYKNAIGSYFHGPLLPKNPYIADWLIGKALEVKYGKEIPLAELDDTLEWQAHDSIL</sequence>
<dbReference type="Proteomes" id="UP000176409">
    <property type="component" value="Unassembled WGS sequence"/>
</dbReference>
<feature type="active site" description="Nucleophile" evidence="2">
    <location>
        <position position="95"/>
    </location>
</feature>
<proteinExistence type="inferred from homology"/>
<comment type="catalytic activity">
    <reaction evidence="2">
        <text>beta-D-GlcNAc-(1-&gt;4)-Mur2Ac(oyl-L-Ala-gamma-D-Glu-L-Lys-D-Ala-D-Ala)-di-trans,octa-cis-undecaprenyl diphosphate + L-glutamine + ATP + H2O = beta-D-GlcNAc-(1-&gt;4)-Mur2Ac(oyl-L-Ala-D-isoglutaminyl-L-Lys-D-Ala-D-Ala)-di-trans,octa-cis-undecaprenyl diphosphate + L-glutamate + ADP + phosphate + H(+)</text>
        <dbReference type="Rhea" id="RHEA:57928"/>
        <dbReference type="ChEBI" id="CHEBI:15377"/>
        <dbReference type="ChEBI" id="CHEBI:15378"/>
        <dbReference type="ChEBI" id="CHEBI:29985"/>
        <dbReference type="ChEBI" id="CHEBI:30616"/>
        <dbReference type="ChEBI" id="CHEBI:43474"/>
        <dbReference type="ChEBI" id="CHEBI:58359"/>
        <dbReference type="ChEBI" id="CHEBI:60033"/>
        <dbReference type="ChEBI" id="CHEBI:62233"/>
        <dbReference type="ChEBI" id="CHEBI:456216"/>
        <dbReference type="EC" id="6.3.5.13"/>
    </reaction>
</comment>